<reference evidence="1 2" key="1">
    <citation type="submission" date="2013-01" db="EMBL/GenBank/DDBJ databases">
        <authorList>
            <person name="Bench S."/>
        </authorList>
    </citation>
    <scope>NUCLEOTIDE SEQUENCE [LARGE SCALE GENOMIC DNA]</scope>
    <source>
        <strain evidence="1 2">WH 0005</strain>
    </source>
</reference>
<dbReference type="AlphaFoldDB" id="T2INK1"/>
<evidence type="ECO:0000313" key="2">
    <source>
        <dbReference type="Proteomes" id="UP000017981"/>
    </source>
</evidence>
<gene>
    <name evidence="1" type="ORF">CWATWH0005_2348</name>
</gene>
<sequence length="47" mass="5655">MKLNWPFSRKKLVKPPYNPQKNYPFCNSYVKLVVRVLRIYPSVLESL</sequence>
<comment type="caution">
    <text evidence="1">The sequence shown here is derived from an EMBL/GenBank/DDBJ whole genome shotgun (WGS) entry which is preliminary data.</text>
</comment>
<protein>
    <submittedName>
        <fullName evidence="1">Uncharacterized protein</fullName>
    </submittedName>
</protein>
<name>T2INK1_CROWT</name>
<dbReference type="EMBL" id="CAQL01000030">
    <property type="protein sequence ID" value="CCQ53760.1"/>
    <property type="molecule type" value="Genomic_DNA"/>
</dbReference>
<reference evidence="1 2" key="2">
    <citation type="submission" date="2013-09" db="EMBL/GenBank/DDBJ databases">
        <title>Whole genome comparison of six Crocosphaera watsonii strains with differing phenotypes.</title>
        <authorList>
            <person name="Bench S.R."/>
            <person name="Heller P."/>
            <person name="Frank I."/>
            <person name="Arciniega M."/>
            <person name="Shilova I.N."/>
            <person name="Zehr J.P."/>
        </authorList>
    </citation>
    <scope>NUCLEOTIDE SEQUENCE [LARGE SCALE GENOMIC DNA]</scope>
    <source>
        <strain evidence="1 2">WH 0005</strain>
    </source>
</reference>
<organism evidence="1 2">
    <name type="scientific">Crocosphaera watsonii WH 0005</name>
    <dbReference type="NCBI Taxonomy" id="423472"/>
    <lineage>
        <taxon>Bacteria</taxon>
        <taxon>Bacillati</taxon>
        <taxon>Cyanobacteriota</taxon>
        <taxon>Cyanophyceae</taxon>
        <taxon>Oscillatoriophycideae</taxon>
        <taxon>Chroococcales</taxon>
        <taxon>Aphanothecaceae</taxon>
        <taxon>Crocosphaera</taxon>
    </lineage>
</organism>
<dbReference type="Proteomes" id="UP000017981">
    <property type="component" value="Unassembled WGS sequence"/>
</dbReference>
<accession>T2INK1</accession>
<proteinExistence type="predicted"/>
<evidence type="ECO:0000313" key="1">
    <source>
        <dbReference type="EMBL" id="CCQ53760.1"/>
    </source>
</evidence>